<reference evidence="1 2" key="1">
    <citation type="submission" date="2024-04" db="EMBL/GenBank/DDBJ databases">
        <title>Tritrichomonas musculus Genome.</title>
        <authorList>
            <person name="Alves-Ferreira E."/>
            <person name="Grigg M."/>
            <person name="Lorenzi H."/>
            <person name="Galac M."/>
        </authorList>
    </citation>
    <scope>NUCLEOTIDE SEQUENCE [LARGE SCALE GENOMIC DNA]</scope>
    <source>
        <strain evidence="1 2">EAF2021</strain>
    </source>
</reference>
<protein>
    <submittedName>
        <fullName evidence="1">Uncharacterized protein</fullName>
    </submittedName>
</protein>
<accession>A0ABR2JZJ6</accession>
<dbReference type="EMBL" id="JAPFFF010000008">
    <property type="protein sequence ID" value="KAK8884294.1"/>
    <property type="molecule type" value="Genomic_DNA"/>
</dbReference>
<dbReference type="Proteomes" id="UP001470230">
    <property type="component" value="Unassembled WGS sequence"/>
</dbReference>
<gene>
    <name evidence="1" type="ORF">M9Y10_043402</name>
</gene>
<evidence type="ECO:0000313" key="2">
    <source>
        <dbReference type="Proteomes" id="UP001470230"/>
    </source>
</evidence>
<sequence length="262" mass="30260">MYQRSYNKPVLINPSNYIYQTYRSHNQISTSLTLDPRQAPTILNWLISINSPDLNEYIKSQIPVNQSEITQFKFIISDDSGSTTETWKELTLDSSDILESTFYKKEPLTSTFLFQETIDGLFCPFYLIIVPGIESKDEYWPYNELDSLYLLYIKNVTHSREVYLDLEHLLNVQDSEILKQVGVQIVHIKYPVSPDDFIDSLSNIVFQPPAAENNKNQLLTSADYTDSYQAISSDPPAITSQPMKFSPYSLSNELFSKFYSYN</sequence>
<keyword evidence="2" id="KW-1185">Reference proteome</keyword>
<evidence type="ECO:0000313" key="1">
    <source>
        <dbReference type="EMBL" id="KAK8884294.1"/>
    </source>
</evidence>
<name>A0ABR2JZJ6_9EUKA</name>
<organism evidence="1 2">
    <name type="scientific">Tritrichomonas musculus</name>
    <dbReference type="NCBI Taxonomy" id="1915356"/>
    <lineage>
        <taxon>Eukaryota</taxon>
        <taxon>Metamonada</taxon>
        <taxon>Parabasalia</taxon>
        <taxon>Tritrichomonadida</taxon>
        <taxon>Tritrichomonadidae</taxon>
        <taxon>Tritrichomonas</taxon>
    </lineage>
</organism>
<comment type="caution">
    <text evidence="1">The sequence shown here is derived from an EMBL/GenBank/DDBJ whole genome shotgun (WGS) entry which is preliminary data.</text>
</comment>
<proteinExistence type="predicted"/>